<accession>A0ABN6H6E2</accession>
<evidence type="ECO:0000256" key="1">
    <source>
        <dbReference type="SAM" id="Phobius"/>
    </source>
</evidence>
<evidence type="ECO:0008006" key="4">
    <source>
        <dbReference type="Google" id="ProtNLM"/>
    </source>
</evidence>
<dbReference type="RefSeq" id="WP_338689066.1">
    <property type="nucleotide sequence ID" value="NZ_AP024702.1"/>
</dbReference>
<reference evidence="2 3" key="1">
    <citation type="submission" date="2021-06" db="EMBL/GenBank/DDBJ databases">
        <title>Complete genome of Haloferula helveola possessing various polysaccharide degrading enzymes.</title>
        <authorList>
            <person name="Takami H."/>
            <person name="Huang C."/>
            <person name="Hamasaki K."/>
        </authorList>
    </citation>
    <scope>NUCLEOTIDE SEQUENCE [LARGE SCALE GENOMIC DNA]</scope>
    <source>
        <strain evidence="2 3">CN-1</strain>
    </source>
</reference>
<feature type="transmembrane region" description="Helical" evidence="1">
    <location>
        <begin position="101"/>
        <end position="120"/>
    </location>
</feature>
<organism evidence="2 3">
    <name type="scientific">Haloferula helveola</name>
    <dbReference type="NCBI Taxonomy" id="490095"/>
    <lineage>
        <taxon>Bacteria</taxon>
        <taxon>Pseudomonadati</taxon>
        <taxon>Verrucomicrobiota</taxon>
        <taxon>Verrucomicrobiia</taxon>
        <taxon>Verrucomicrobiales</taxon>
        <taxon>Verrucomicrobiaceae</taxon>
        <taxon>Haloferula</taxon>
    </lineage>
</organism>
<feature type="transmembrane region" description="Helical" evidence="1">
    <location>
        <begin position="7"/>
        <end position="26"/>
    </location>
</feature>
<dbReference type="Proteomes" id="UP001374893">
    <property type="component" value="Chromosome"/>
</dbReference>
<proteinExistence type="predicted"/>
<sequence>MRTFCKWWSVGVGAMDAATGILLILWPEWVLGMLGVEGVGVESMVFLRWIGVFVGSVGLSYGLALREQRQGKTVWQFTGLVRAGVAVFVTTSILRGSLDRAWIGVAATDALVAAVQAWGLRKEWWR</sequence>
<feature type="transmembrane region" description="Helical" evidence="1">
    <location>
        <begin position="77"/>
        <end position="95"/>
    </location>
</feature>
<dbReference type="EMBL" id="AP024702">
    <property type="protein sequence ID" value="BCX47060.1"/>
    <property type="molecule type" value="Genomic_DNA"/>
</dbReference>
<keyword evidence="1" id="KW-0812">Transmembrane</keyword>
<keyword evidence="1" id="KW-1133">Transmembrane helix</keyword>
<protein>
    <recommendedName>
        <fullName evidence="4">DUF1622 domain-containing protein</fullName>
    </recommendedName>
</protein>
<evidence type="ECO:0000313" key="3">
    <source>
        <dbReference type="Proteomes" id="UP001374893"/>
    </source>
</evidence>
<name>A0ABN6H6E2_9BACT</name>
<keyword evidence="3" id="KW-1185">Reference proteome</keyword>
<gene>
    <name evidence="2" type="ORF">HAHE_09680</name>
</gene>
<keyword evidence="1" id="KW-0472">Membrane</keyword>
<evidence type="ECO:0000313" key="2">
    <source>
        <dbReference type="EMBL" id="BCX47060.1"/>
    </source>
</evidence>
<feature type="transmembrane region" description="Helical" evidence="1">
    <location>
        <begin position="46"/>
        <end position="65"/>
    </location>
</feature>